<proteinExistence type="predicted"/>
<dbReference type="OrthoDB" id="892939at2759"/>
<comment type="caution">
    <text evidence="1">The sequence shown here is derived from an EMBL/GenBank/DDBJ whole genome shotgun (WGS) entry which is preliminary data.</text>
</comment>
<dbReference type="EMBL" id="CACTIH010009032">
    <property type="protein sequence ID" value="CAA3019987.1"/>
    <property type="molecule type" value="Genomic_DNA"/>
</dbReference>
<name>A0A8S0UP12_OLEEU</name>
<evidence type="ECO:0000313" key="2">
    <source>
        <dbReference type="Proteomes" id="UP000594638"/>
    </source>
</evidence>
<evidence type="ECO:0000313" key="1">
    <source>
        <dbReference type="EMBL" id="CAA3019987.1"/>
    </source>
</evidence>
<keyword evidence="2" id="KW-1185">Reference proteome</keyword>
<dbReference type="PANTHER" id="PTHR11439:SF470">
    <property type="entry name" value="CYSTEINE-RICH RLK (RECEPTOR-LIKE PROTEIN KINASE) 8"/>
    <property type="match status" value="1"/>
</dbReference>
<organism evidence="1 2">
    <name type="scientific">Olea europaea subsp. europaea</name>
    <dbReference type="NCBI Taxonomy" id="158383"/>
    <lineage>
        <taxon>Eukaryota</taxon>
        <taxon>Viridiplantae</taxon>
        <taxon>Streptophyta</taxon>
        <taxon>Embryophyta</taxon>
        <taxon>Tracheophyta</taxon>
        <taxon>Spermatophyta</taxon>
        <taxon>Magnoliopsida</taxon>
        <taxon>eudicotyledons</taxon>
        <taxon>Gunneridae</taxon>
        <taxon>Pentapetalae</taxon>
        <taxon>asterids</taxon>
        <taxon>lamiids</taxon>
        <taxon>Lamiales</taxon>
        <taxon>Oleaceae</taxon>
        <taxon>Oleeae</taxon>
        <taxon>Olea</taxon>
    </lineage>
</organism>
<dbReference type="PANTHER" id="PTHR11439">
    <property type="entry name" value="GAG-POL-RELATED RETROTRANSPOSON"/>
    <property type="match status" value="1"/>
</dbReference>
<protein>
    <submittedName>
        <fullName evidence="1">Uncharacterized protein</fullName>
    </submittedName>
</protein>
<gene>
    <name evidence="1" type="ORF">OLEA9_A027674</name>
</gene>
<accession>A0A8S0UP12</accession>
<sequence length="129" mass="14763">MLNNHLNVAKADMKHEIGYDQRQRHYTTLQLLEDTGFLGCKLAQLPMDPKARLSSFEGTLLDDASLYRKLVGRLLYLTVTWLDIMFVVHKLSQFIAQPRQPHLDAVHHLLKYLKKAPGQGLIFDASSSF</sequence>
<reference evidence="1 2" key="1">
    <citation type="submission" date="2019-12" db="EMBL/GenBank/DDBJ databases">
        <authorList>
            <person name="Alioto T."/>
            <person name="Alioto T."/>
            <person name="Gomez Garrido J."/>
        </authorList>
    </citation>
    <scope>NUCLEOTIDE SEQUENCE [LARGE SCALE GENOMIC DNA]</scope>
</reference>
<dbReference type="Proteomes" id="UP000594638">
    <property type="component" value="Unassembled WGS sequence"/>
</dbReference>
<dbReference type="Gramene" id="OE9A027674T1">
    <property type="protein sequence ID" value="OE9A027674C1"/>
    <property type="gene ID" value="OE9A027674"/>
</dbReference>
<dbReference type="AlphaFoldDB" id="A0A8S0UP12"/>